<proteinExistence type="predicted"/>
<dbReference type="AlphaFoldDB" id="A0A8J2HAB9"/>
<evidence type="ECO:0000313" key="1">
    <source>
        <dbReference type="EMBL" id="CAG5090262.1"/>
    </source>
</evidence>
<sequence>MCNANKKCFRPACMLEDLVNEIKESPYSLIVDESTDASTEKVLCIMIRYFSFKKKKFFTTFYRLVKISDATANGIYSALKQQLEADGLPLKNLVGIEVDSANVNVGANHSVSTLLREDLPDIIVIKCICHSLHLCAKKAAELLPRQLEYLIRETHNWFSHSNPKKIAGLSGTRWLARYSAIDTILSQWDELKLLFELSKSKEKCLTAQHLYKIISCPAFKLFLVFLYSNLKLLTNLNKLFQSNDIEMFKLLDDLFFLYKSILQQIVVPSQLEKIKDDDLVT</sequence>
<accession>A0A8J2HAB9</accession>
<keyword evidence="2" id="KW-1185">Reference proteome</keyword>
<feature type="non-terminal residue" evidence="1">
    <location>
        <position position="1"/>
    </location>
</feature>
<dbReference type="InterPro" id="IPR012337">
    <property type="entry name" value="RNaseH-like_sf"/>
</dbReference>
<reference evidence="1" key="1">
    <citation type="submission" date="2021-04" db="EMBL/GenBank/DDBJ databases">
        <authorList>
            <person name="Chebbi M.A.C M."/>
        </authorList>
    </citation>
    <scope>NUCLEOTIDE SEQUENCE</scope>
</reference>
<organism evidence="1 2">
    <name type="scientific">Cotesia congregata</name>
    <name type="common">Parasitoid wasp</name>
    <name type="synonym">Apanteles congregatus</name>
    <dbReference type="NCBI Taxonomy" id="51543"/>
    <lineage>
        <taxon>Eukaryota</taxon>
        <taxon>Metazoa</taxon>
        <taxon>Ecdysozoa</taxon>
        <taxon>Arthropoda</taxon>
        <taxon>Hexapoda</taxon>
        <taxon>Insecta</taxon>
        <taxon>Pterygota</taxon>
        <taxon>Neoptera</taxon>
        <taxon>Endopterygota</taxon>
        <taxon>Hymenoptera</taxon>
        <taxon>Apocrita</taxon>
        <taxon>Ichneumonoidea</taxon>
        <taxon>Braconidae</taxon>
        <taxon>Microgastrinae</taxon>
        <taxon>Cotesia</taxon>
    </lineage>
</organism>
<name>A0A8J2HAB9_COTCN</name>
<evidence type="ECO:0000313" key="2">
    <source>
        <dbReference type="Proteomes" id="UP000786811"/>
    </source>
</evidence>
<gene>
    <name evidence="1" type="ORF">HICCMSTLAB_LOCUS5561</name>
</gene>
<comment type="caution">
    <text evidence="1">The sequence shown here is derived from an EMBL/GenBank/DDBJ whole genome shotgun (WGS) entry which is preliminary data.</text>
</comment>
<protein>
    <submittedName>
        <fullName evidence="1">Similar to ZNF862: Zinc finger protein 862 (Homo sapiens)</fullName>
    </submittedName>
</protein>
<dbReference type="SUPFAM" id="SSF53098">
    <property type="entry name" value="Ribonuclease H-like"/>
    <property type="match status" value="1"/>
</dbReference>
<dbReference type="EMBL" id="CAJNRD030001119">
    <property type="protein sequence ID" value="CAG5090262.1"/>
    <property type="molecule type" value="Genomic_DNA"/>
</dbReference>
<dbReference type="OrthoDB" id="7691576at2759"/>
<dbReference type="Proteomes" id="UP000786811">
    <property type="component" value="Unassembled WGS sequence"/>
</dbReference>
<dbReference type="PANTHER" id="PTHR37162">
    <property type="entry name" value="HAT FAMILY DIMERISATION DOMAINCONTAINING PROTEIN-RELATED"/>
    <property type="match status" value="1"/>
</dbReference>
<dbReference type="PANTHER" id="PTHR37162:SF1">
    <property type="entry name" value="BED-TYPE DOMAIN-CONTAINING PROTEIN"/>
    <property type="match status" value="1"/>
</dbReference>